<evidence type="ECO:0000256" key="12">
    <source>
        <dbReference type="SAM" id="MobiDB-lite"/>
    </source>
</evidence>
<keyword evidence="6 11" id="KW-0949">S-adenosyl-L-methionine</keyword>
<dbReference type="Proteomes" id="UP001180020">
    <property type="component" value="Unassembled WGS sequence"/>
</dbReference>
<keyword evidence="11" id="KW-0004">4Fe-4S</keyword>
<dbReference type="AlphaFoldDB" id="A0AAV9ESF4"/>
<evidence type="ECO:0000256" key="7">
    <source>
        <dbReference type="ARBA" id="ARBA00022723"/>
    </source>
</evidence>
<evidence type="ECO:0000256" key="10">
    <source>
        <dbReference type="ARBA" id="ARBA00048403"/>
    </source>
</evidence>
<comment type="pathway">
    <text evidence="1 11">Protein modification; peptidyl-diphthamide biosynthesis.</text>
</comment>
<dbReference type="NCBIfam" id="TIGR00322">
    <property type="entry name" value="diphth2_R"/>
    <property type="match status" value="2"/>
</dbReference>
<dbReference type="InterPro" id="IPR016435">
    <property type="entry name" value="DPH1/DPH2"/>
</dbReference>
<organism evidence="13 14">
    <name type="scientific">Acorus calamus</name>
    <name type="common">Sweet flag</name>
    <dbReference type="NCBI Taxonomy" id="4465"/>
    <lineage>
        <taxon>Eukaryota</taxon>
        <taxon>Viridiplantae</taxon>
        <taxon>Streptophyta</taxon>
        <taxon>Embryophyta</taxon>
        <taxon>Tracheophyta</taxon>
        <taxon>Spermatophyta</taxon>
        <taxon>Magnoliopsida</taxon>
        <taxon>Liliopsida</taxon>
        <taxon>Acoraceae</taxon>
        <taxon>Acorus</taxon>
    </lineage>
</organism>
<dbReference type="EC" id="2.5.1.108" evidence="3 11"/>
<evidence type="ECO:0000256" key="8">
    <source>
        <dbReference type="ARBA" id="ARBA00023004"/>
    </source>
</evidence>
<dbReference type="Gene3D" id="3.40.50.11860">
    <property type="entry name" value="Diphthamide synthesis DPH1/DPH2 domain 3"/>
    <property type="match status" value="1"/>
</dbReference>
<feature type="region of interest" description="Disordered" evidence="12">
    <location>
        <begin position="1"/>
        <end position="25"/>
    </location>
</feature>
<dbReference type="InterPro" id="IPR035435">
    <property type="entry name" value="DPH1/DPH2_euk_archaea"/>
</dbReference>
<accession>A0AAV9ESF4</accession>
<dbReference type="SFLD" id="SFLDS00032">
    <property type="entry name" value="Radical_SAM_3-amino-3-carboxyp"/>
    <property type="match status" value="2"/>
</dbReference>
<proteinExistence type="inferred from homology"/>
<dbReference type="PANTHER" id="PTHR10762:SF1">
    <property type="entry name" value="2-(3-AMINO-3-CARBOXYPROPYL)HISTIDINE SYNTHASE SUBUNIT 1"/>
    <property type="match status" value="1"/>
</dbReference>
<comment type="cofactor">
    <cofactor evidence="11">
        <name>[4Fe-4S] cluster</name>
        <dbReference type="ChEBI" id="CHEBI:49883"/>
    </cofactor>
    <text evidence="11">Binds 1 [4Fe-4S] cluster per subunit. The cluster is coordinated with 3 cysteines and an exchangeable S-adenosyl-L-methionine.</text>
</comment>
<comment type="caution">
    <text evidence="13">The sequence shown here is derived from an EMBL/GenBank/DDBJ whole genome shotgun (WGS) entry which is preliminary data.</text>
</comment>
<comment type="function">
    <text evidence="11">Catalyzes the first step of diphthamide biosynthesis, a post-translational modification of histidine which occurs in elongation factor 2.</text>
</comment>
<dbReference type="PANTHER" id="PTHR10762">
    <property type="entry name" value="DIPHTHAMIDE BIOSYNTHESIS PROTEIN"/>
    <property type="match status" value="1"/>
</dbReference>
<dbReference type="InterPro" id="IPR042264">
    <property type="entry name" value="DPH1/DPH2_2"/>
</dbReference>
<protein>
    <recommendedName>
        <fullName evidence="4 11">2-(3-amino-3-carboxypropyl)histidine synthase subunit 1</fullName>
        <ecNumber evidence="3 11">2.5.1.108</ecNumber>
    </recommendedName>
</protein>
<evidence type="ECO:0000313" key="14">
    <source>
        <dbReference type="Proteomes" id="UP001180020"/>
    </source>
</evidence>
<evidence type="ECO:0000256" key="4">
    <source>
        <dbReference type="ARBA" id="ARBA00021915"/>
    </source>
</evidence>
<sequence>MENETLTSSSNHLEQAPPPKPPPKRFIKNQIPQSILNDPSLNAAISLLPSNYDFEVHKSVHRVLSSGARRVTLQFPDGLLMYSLPISDILRSFASVDDVLVLADPTYGACCLDDLAASALGSDSSSTTAIAASSPSTSPPSPPYTSSLRSSKPLSAGEVLGCTAPTIGRSKLIDAVVFVADGRFHLEAFMIANPSIKAYRYDPYLGRLFLESYDHEGMKEVRKCAILKARKASNWGVVFGTLGRQGNAGILGRLTARMEERGIDPMVVMMSEISPTRMELFGDSVDAWVQIACPRLSIDWGDAFEKPMLTPFEAEIALGFIKGWWEKEMMPSCMDMIKEGEGCGKDSCNCSCGRVDGETDYPMDYYAQDGGEWNSAYARKSASVQRRPRLRAR</sequence>
<evidence type="ECO:0000313" key="13">
    <source>
        <dbReference type="EMBL" id="KAK1315097.1"/>
    </source>
</evidence>
<dbReference type="InterPro" id="IPR042263">
    <property type="entry name" value="DPH1/DPH2_1"/>
</dbReference>
<evidence type="ECO:0000256" key="2">
    <source>
        <dbReference type="ARBA" id="ARBA00010173"/>
    </source>
</evidence>
<keyword evidence="5 11" id="KW-0808">Transferase</keyword>
<evidence type="ECO:0000256" key="3">
    <source>
        <dbReference type="ARBA" id="ARBA00012221"/>
    </source>
</evidence>
<dbReference type="GO" id="GO:0046872">
    <property type="term" value="F:metal ion binding"/>
    <property type="evidence" value="ECO:0007669"/>
    <property type="project" value="UniProtKB-KW"/>
</dbReference>
<dbReference type="GO" id="GO:0051539">
    <property type="term" value="F:4 iron, 4 sulfur cluster binding"/>
    <property type="evidence" value="ECO:0007669"/>
    <property type="project" value="UniProtKB-UniRule"/>
</dbReference>
<dbReference type="Gene3D" id="3.40.50.11850">
    <property type="entry name" value="Diphthamide synthesis DPH1/DPH2 domain 2"/>
    <property type="match status" value="1"/>
</dbReference>
<evidence type="ECO:0000256" key="1">
    <source>
        <dbReference type="ARBA" id="ARBA00005156"/>
    </source>
</evidence>
<keyword evidence="8" id="KW-0408">Iron</keyword>
<dbReference type="GO" id="GO:0017183">
    <property type="term" value="P:protein histidyl modification to diphthamide"/>
    <property type="evidence" value="ECO:0007669"/>
    <property type="project" value="UniProtKB-UniRule"/>
</dbReference>
<name>A0AAV9ESF4_ACOCL</name>
<reference evidence="13" key="2">
    <citation type="submission" date="2023-06" db="EMBL/GenBank/DDBJ databases">
        <authorList>
            <person name="Ma L."/>
            <person name="Liu K.-W."/>
            <person name="Li Z."/>
            <person name="Hsiao Y.-Y."/>
            <person name="Qi Y."/>
            <person name="Fu T."/>
            <person name="Tang G."/>
            <person name="Zhang D."/>
            <person name="Sun W.-H."/>
            <person name="Liu D.-K."/>
            <person name="Li Y."/>
            <person name="Chen G.-Z."/>
            <person name="Liu X.-D."/>
            <person name="Liao X.-Y."/>
            <person name="Jiang Y.-T."/>
            <person name="Yu X."/>
            <person name="Hao Y."/>
            <person name="Huang J."/>
            <person name="Zhao X.-W."/>
            <person name="Ke S."/>
            <person name="Chen Y.-Y."/>
            <person name="Wu W.-L."/>
            <person name="Hsu J.-L."/>
            <person name="Lin Y.-F."/>
            <person name="Huang M.-D."/>
            <person name="Li C.-Y."/>
            <person name="Huang L."/>
            <person name="Wang Z.-W."/>
            <person name="Zhao X."/>
            <person name="Zhong W.-Y."/>
            <person name="Peng D.-H."/>
            <person name="Ahmad S."/>
            <person name="Lan S."/>
            <person name="Zhang J.-S."/>
            <person name="Tsai W.-C."/>
            <person name="Van De Peer Y."/>
            <person name="Liu Z.-J."/>
        </authorList>
    </citation>
    <scope>NUCLEOTIDE SEQUENCE</scope>
    <source>
        <strain evidence="13">CP</strain>
        <tissue evidence="13">Leaves</tissue>
    </source>
</reference>
<dbReference type="Gene3D" id="3.40.50.11840">
    <property type="entry name" value="Diphthamide synthesis DPH1/DPH2 domain 1"/>
    <property type="match status" value="1"/>
</dbReference>
<dbReference type="EMBL" id="JAUJYO010000006">
    <property type="protein sequence ID" value="KAK1315097.1"/>
    <property type="molecule type" value="Genomic_DNA"/>
</dbReference>
<evidence type="ECO:0000256" key="6">
    <source>
        <dbReference type="ARBA" id="ARBA00022691"/>
    </source>
</evidence>
<comment type="similarity">
    <text evidence="2 11">Belongs to the DPH1/DPH2 family. DPH1 subfamily.</text>
</comment>
<dbReference type="PIRSF" id="PIRSF004967">
    <property type="entry name" value="DPH1"/>
    <property type="match status" value="1"/>
</dbReference>
<gene>
    <name evidence="13" type="ORF">QJS10_CPA06g00102</name>
</gene>
<evidence type="ECO:0000256" key="11">
    <source>
        <dbReference type="PIRNR" id="PIRNR004967"/>
    </source>
</evidence>
<keyword evidence="14" id="KW-1185">Reference proteome</keyword>
<evidence type="ECO:0000256" key="9">
    <source>
        <dbReference type="ARBA" id="ARBA00023014"/>
    </source>
</evidence>
<dbReference type="Pfam" id="PF01866">
    <property type="entry name" value="Diphthamide_syn"/>
    <property type="match status" value="2"/>
</dbReference>
<evidence type="ECO:0000256" key="5">
    <source>
        <dbReference type="ARBA" id="ARBA00022679"/>
    </source>
</evidence>
<keyword evidence="7" id="KW-0479">Metal-binding</keyword>
<dbReference type="GO" id="GO:0090560">
    <property type="term" value="F:2-(3-amino-3-carboxypropyl)histidine synthase activity"/>
    <property type="evidence" value="ECO:0007669"/>
    <property type="project" value="UniProtKB-UniRule"/>
</dbReference>
<feature type="region of interest" description="Disordered" evidence="12">
    <location>
        <begin position="128"/>
        <end position="151"/>
    </location>
</feature>
<feature type="compositionally biased region" description="Polar residues" evidence="12">
    <location>
        <begin position="1"/>
        <end position="13"/>
    </location>
</feature>
<comment type="catalytic activity">
    <reaction evidence="10 11">
        <text>L-histidyl-[translation elongation factor 2] + S-adenosyl-L-methionine = 2-[(3S)-amino-3-carboxypropyl]-L-histidyl-[translation elongation factor 2] + S-methyl-5'-thioadenosine + H(+)</text>
        <dbReference type="Rhea" id="RHEA:36783"/>
        <dbReference type="Rhea" id="RHEA-COMP:9748"/>
        <dbReference type="Rhea" id="RHEA-COMP:9749"/>
        <dbReference type="ChEBI" id="CHEBI:15378"/>
        <dbReference type="ChEBI" id="CHEBI:17509"/>
        <dbReference type="ChEBI" id="CHEBI:29979"/>
        <dbReference type="ChEBI" id="CHEBI:59789"/>
        <dbReference type="ChEBI" id="CHEBI:73995"/>
        <dbReference type="EC" id="2.5.1.108"/>
    </reaction>
</comment>
<reference evidence="13" key="1">
    <citation type="journal article" date="2023" name="Nat. Commun.">
        <title>Diploid and tetraploid genomes of Acorus and the evolution of monocots.</title>
        <authorList>
            <person name="Ma L."/>
            <person name="Liu K.W."/>
            <person name="Li Z."/>
            <person name="Hsiao Y.Y."/>
            <person name="Qi Y."/>
            <person name="Fu T."/>
            <person name="Tang G.D."/>
            <person name="Zhang D."/>
            <person name="Sun W.H."/>
            <person name="Liu D.K."/>
            <person name="Li Y."/>
            <person name="Chen G.Z."/>
            <person name="Liu X.D."/>
            <person name="Liao X.Y."/>
            <person name="Jiang Y.T."/>
            <person name="Yu X."/>
            <person name="Hao Y."/>
            <person name="Huang J."/>
            <person name="Zhao X.W."/>
            <person name="Ke S."/>
            <person name="Chen Y.Y."/>
            <person name="Wu W.L."/>
            <person name="Hsu J.L."/>
            <person name="Lin Y.F."/>
            <person name="Huang M.D."/>
            <person name="Li C.Y."/>
            <person name="Huang L."/>
            <person name="Wang Z.W."/>
            <person name="Zhao X."/>
            <person name="Zhong W.Y."/>
            <person name="Peng D.H."/>
            <person name="Ahmad S."/>
            <person name="Lan S."/>
            <person name="Zhang J.S."/>
            <person name="Tsai W.C."/>
            <person name="Van de Peer Y."/>
            <person name="Liu Z.J."/>
        </authorList>
    </citation>
    <scope>NUCLEOTIDE SEQUENCE</scope>
    <source>
        <strain evidence="13">CP</strain>
    </source>
</reference>
<dbReference type="FunFam" id="3.40.50.11860:FF:000002">
    <property type="entry name" value="2-(3-amino-3-carboxypropyl)histidine synthase subunit 1"/>
    <property type="match status" value="1"/>
</dbReference>
<keyword evidence="9" id="KW-0411">Iron-sulfur</keyword>
<dbReference type="InterPro" id="IPR042265">
    <property type="entry name" value="DPH1/DPH2_3"/>
</dbReference>